<dbReference type="Proteomes" id="UP000323257">
    <property type="component" value="Unassembled WGS sequence"/>
</dbReference>
<dbReference type="InterPro" id="IPR023378">
    <property type="entry name" value="YheA/YmcA-like_dom_sf"/>
</dbReference>
<dbReference type="InterPro" id="IPR010368">
    <property type="entry name" value="Com_YlbF"/>
</dbReference>
<dbReference type="PANTHER" id="PTHR38448:SF2">
    <property type="entry name" value="REGULATORY PROTEIN YLBF"/>
    <property type="match status" value="1"/>
</dbReference>
<protein>
    <submittedName>
        <fullName evidence="1">Cell fate (Sporulation/competence/biofilm development) regulator YlbF (YheA/YmcA/DUF963 family)</fullName>
    </submittedName>
</protein>
<dbReference type="AlphaFoldDB" id="A0A5S5BZR8"/>
<reference evidence="1 2" key="1">
    <citation type="submission" date="2019-07" db="EMBL/GenBank/DDBJ databases">
        <title>Genomic Encyclopedia of Type Strains, Phase III (KMG-III): the genomes of soil and plant-associated and newly described type strains.</title>
        <authorList>
            <person name="Whitman W."/>
        </authorList>
    </citation>
    <scope>NUCLEOTIDE SEQUENCE [LARGE SCALE GENOMIC DNA]</scope>
    <source>
        <strain evidence="1 2">BL24</strain>
    </source>
</reference>
<evidence type="ECO:0000313" key="1">
    <source>
        <dbReference type="EMBL" id="TYP72675.1"/>
    </source>
</evidence>
<comment type="caution">
    <text evidence="1">The sequence shown here is derived from an EMBL/GenBank/DDBJ whole genome shotgun (WGS) entry which is preliminary data.</text>
</comment>
<dbReference type="Gene3D" id="1.20.1500.10">
    <property type="entry name" value="YheA/YmcA-like"/>
    <property type="match status" value="1"/>
</dbReference>
<keyword evidence="2" id="KW-1185">Reference proteome</keyword>
<dbReference type="Pfam" id="PF06133">
    <property type="entry name" value="Com_YlbF"/>
    <property type="match status" value="1"/>
</dbReference>
<proteinExistence type="predicted"/>
<dbReference type="PANTHER" id="PTHR38448">
    <property type="entry name" value="REGULATORY PROTEIN YLBF-RELATED"/>
    <property type="match status" value="1"/>
</dbReference>
<name>A0A5S5BZR8_9BACL</name>
<sequence length="168" mass="18535">MQAMSTDEHAQLAWSEPFYDADHRVEAYDMGRMMLDAYELGDMINQSAEMAEYLYLKTLVEQDEQIQREMKRFAKAKEAFEETERFGRFHPDFHAAKDKVKSIQRELDAIPSVSRFKAAEKALDELLHEVATQLAGSISETIKVPGNEKAGGGCGSGGSCGCGSGGCG</sequence>
<accession>A0A5S5BZR8</accession>
<organism evidence="1 2">
    <name type="scientific">Paenibacillus methanolicus</name>
    <dbReference type="NCBI Taxonomy" id="582686"/>
    <lineage>
        <taxon>Bacteria</taxon>
        <taxon>Bacillati</taxon>
        <taxon>Bacillota</taxon>
        <taxon>Bacilli</taxon>
        <taxon>Bacillales</taxon>
        <taxon>Paenibacillaceae</taxon>
        <taxon>Paenibacillus</taxon>
    </lineage>
</organism>
<dbReference type="InterPro" id="IPR052767">
    <property type="entry name" value="Bact_com_dev_regulator"/>
</dbReference>
<dbReference type="EMBL" id="VNHS01000008">
    <property type="protein sequence ID" value="TYP72675.1"/>
    <property type="molecule type" value="Genomic_DNA"/>
</dbReference>
<dbReference type="SUPFAM" id="SSF158622">
    <property type="entry name" value="YheA/YmcA-like"/>
    <property type="match status" value="1"/>
</dbReference>
<evidence type="ECO:0000313" key="2">
    <source>
        <dbReference type="Proteomes" id="UP000323257"/>
    </source>
</evidence>
<gene>
    <name evidence="1" type="ORF">BCM02_108330</name>
</gene>
<dbReference type="RefSeq" id="WP_246183499.1">
    <property type="nucleotide sequence ID" value="NZ_VNHS01000008.1"/>
</dbReference>